<dbReference type="Proteomes" id="UP000320386">
    <property type="component" value="Chromosome"/>
</dbReference>
<evidence type="ECO:0000256" key="1">
    <source>
        <dbReference type="SAM" id="MobiDB-lite"/>
    </source>
</evidence>
<feature type="compositionally biased region" description="Basic and acidic residues" evidence="1">
    <location>
        <begin position="136"/>
        <end position="146"/>
    </location>
</feature>
<keyword evidence="4" id="KW-1185">Reference proteome</keyword>
<dbReference type="InterPro" id="IPR045584">
    <property type="entry name" value="Pilin-like"/>
</dbReference>
<name>A0A518BZB1_9BACT</name>
<reference evidence="3 4" key="1">
    <citation type="submission" date="2019-02" db="EMBL/GenBank/DDBJ databases">
        <title>Deep-cultivation of Planctomycetes and their phenomic and genomic characterization uncovers novel biology.</title>
        <authorList>
            <person name="Wiegand S."/>
            <person name="Jogler M."/>
            <person name="Boedeker C."/>
            <person name="Pinto D."/>
            <person name="Vollmers J."/>
            <person name="Rivas-Marin E."/>
            <person name="Kohn T."/>
            <person name="Peeters S.H."/>
            <person name="Heuer A."/>
            <person name="Rast P."/>
            <person name="Oberbeckmann S."/>
            <person name="Bunk B."/>
            <person name="Jeske O."/>
            <person name="Meyerdierks A."/>
            <person name="Storesund J.E."/>
            <person name="Kallscheuer N."/>
            <person name="Luecker S."/>
            <person name="Lage O.M."/>
            <person name="Pohl T."/>
            <person name="Merkel B.J."/>
            <person name="Hornburger P."/>
            <person name="Mueller R.-W."/>
            <person name="Bruemmer F."/>
            <person name="Labrenz M."/>
            <person name="Spormann A.M."/>
            <person name="Op den Camp H."/>
            <person name="Overmann J."/>
            <person name="Amann R."/>
            <person name="Jetten M.S.M."/>
            <person name="Mascher T."/>
            <person name="Medema M.H."/>
            <person name="Devos D.P."/>
            <person name="Kaster A.-K."/>
            <person name="Ovreas L."/>
            <person name="Rohde M."/>
            <person name="Galperin M.Y."/>
            <person name="Jogler C."/>
        </authorList>
    </citation>
    <scope>NUCLEOTIDE SEQUENCE [LARGE SCALE GENOMIC DNA]</scope>
    <source>
        <strain evidence="3 4">Pan265</strain>
    </source>
</reference>
<dbReference type="SUPFAM" id="SSF54523">
    <property type="entry name" value="Pili subunits"/>
    <property type="match status" value="1"/>
</dbReference>
<proteinExistence type="predicted"/>
<dbReference type="Gene3D" id="3.30.700.10">
    <property type="entry name" value="Glycoprotein, Type 4 Pilin"/>
    <property type="match status" value="1"/>
</dbReference>
<keyword evidence="2" id="KW-1133">Transmembrane helix</keyword>
<keyword evidence="2" id="KW-0472">Membrane</keyword>
<dbReference type="AlphaFoldDB" id="A0A518BZB1"/>
<dbReference type="RefSeq" id="WP_145446488.1">
    <property type="nucleotide sequence ID" value="NZ_CP036280.1"/>
</dbReference>
<dbReference type="OrthoDB" id="283609at2"/>
<gene>
    <name evidence="3" type="ORF">Pan265_21780</name>
</gene>
<accession>A0A518BZB1</accession>
<feature type="transmembrane region" description="Helical" evidence="2">
    <location>
        <begin position="12"/>
        <end position="35"/>
    </location>
</feature>
<dbReference type="EMBL" id="CP036280">
    <property type="protein sequence ID" value="QDU72313.1"/>
    <property type="molecule type" value="Genomic_DNA"/>
</dbReference>
<evidence type="ECO:0000313" key="3">
    <source>
        <dbReference type="EMBL" id="QDU72313.1"/>
    </source>
</evidence>
<sequence length="309" mass="33170">MTRTQRSGFTLIELLVVISIIALLIGILLPALGAARRVARDMSCMSNTRQLSIASYSYASDNQEYYVRFCDMAVTPGYAGKPTTLGQGGLDGGIGGNTSHAWTWTFVVGGYGSIDLYACPSFDEAEDFSTGATSDNIRDASTEKDTNGGIEQGWRNVDYGVNIEFLTALKRDTETLKGLVPTNGRGVPLRQGGAYEFSSRQSAVQDPSDTLFVADTYFAGIWASNGETYGCFFASAEAANSETVHARHGGESGGAVNVGWADGHSSPVQVKKDPDTVWFLWADEFGSFSGYNPMGNPDNKWDLLAGDAY</sequence>
<organism evidence="3 4">
    <name type="scientific">Mucisphaera calidilacus</name>
    <dbReference type="NCBI Taxonomy" id="2527982"/>
    <lineage>
        <taxon>Bacteria</taxon>
        <taxon>Pseudomonadati</taxon>
        <taxon>Planctomycetota</taxon>
        <taxon>Phycisphaerae</taxon>
        <taxon>Phycisphaerales</taxon>
        <taxon>Phycisphaeraceae</taxon>
        <taxon>Mucisphaera</taxon>
    </lineage>
</organism>
<dbReference type="PANTHER" id="PTHR30093">
    <property type="entry name" value="GENERAL SECRETION PATHWAY PROTEIN G"/>
    <property type="match status" value="1"/>
</dbReference>
<evidence type="ECO:0000256" key="2">
    <source>
        <dbReference type="SAM" id="Phobius"/>
    </source>
</evidence>
<keyword evidence="2" id="KW-0812">Transmembrane</keyword>
<evidence type="ECO:0000313" key="4">
    <source>
        <dbReference type="Proteomes" id="UP000320386"/>
    </source>
</evidence>
<protein>
    <submittedName>
        <fullName evidence="3">Uncharacterized protein</fullName>
    </submittedName>
</protein>
<dbReference type="NCBIfam" id="TIGR02532">
    <property type="entry name" value="IV_pilin_GFxxxE"/>
    <property type="match status" value="1"/>
</dbReference>
<feature type="region of interest" description="Disordered" evidence="1">
    <location>
        <begin position="130"/>
        <end position="149"/>
    </location>
</feature>
<dbReference type="PROSITE" id="PS00409">
    <property type="entry name" value="PROKAR_NTER_METHYL"/>
    <property type="match status" value="1"/>
</dbReference>
<dbReference type="Pfam" id="PF07963">
    <property type="entry name" value="N_methyl"/>
    <property type="match status" value="1"/>
</dbReference>
<dbReference type="KEGG" id="mcad:Pan265_21780"/>
<dbReference type="InterPro" id="IPR012902">
    <property type="entry name" value="N_methyl_site"/>
</dbReference>
<dbReference type="PANTHER" id="PTHR30093:SF2">
    <property type="entry name" value="TYPE II SECRETION SYSTEM PROTEIN H"/>
    <property type="match status" value="1"/>
</dbReference>